<protein>
    <recommendedName>
        <fullName evidence="8">tRNA (uracil(54)-C(5))-methyltransferase</fullName>
        <ecNumber evidence="5">2.1.1.35</ecNumber>
    </recommendedName>
</protein>
<comment type="function">
    <text evidence="7">Catalyzes the formation of 5-methyl-uridine at position 54 (m5U54) in all tRNA. May also have a role in tRNA stabilization or maturation.</text>
</comment>
<feature type="binding site" evidence="9">
    <location>
        <position position="539"/>
    </location>
    <ligand>
        <name>S-adenosyl-L-methionine</name>
        <dbReference type="ChEBI" id="CHEBI:59789"/>
    </ligand>
</feature>
<dbReference type="PANTHER" id="PTHR11061:SF30">
    <property type="entry name" value="TRNA (URACIL(54)-C(5))-METHYLTRANSFERASE"/>
    <property type="match status" value="1"/>
</dbReference>
<dbReference type="GO" id="GO:0032259">
    <property type="term" value="P:methylation"/>
    <property type="evidence" value="ECO:0007669"/>
    <property type="project" value="UniProtKB-KW"/>
</dbReference>
<dbReference type="FunFam" id="2.40.50.140:FF:000201">
    <property type="entry name" value="TRM2p tRNA methyltransferase"/>
    <property type="match status" value="1"/>
</dbReference>
<dbReference type="InterPro" id="IPR010280">
    <property type="entry name" value="U5_MeTrfase_fam"/>
</dbReference>
<dbReference type="Gene3D" id="3.40.50.150">
    <property type="entry name" value="Vaccinia Virus protein VP39"/>
    <property type="match status" value="2"/>
</dbReference>
<evidence type="ECO:0000256" key="2">
    <source>
        <dbReference type="ARBA" id="ARBA00022679"/>
    </source>
</evidence>
<dbReference type="GO" id="GO:0030697">
    <property type="term" value="F:tRNA (uracil(54)-C5)-methyltransferase activity, S-adenosyl methionine-dependent"/>
    <property type="evidence" value="ECO:0007669"/>
    <property type="project" value="UniProtKB-EC"/>
</dbReference>
<evidence type="ECO:0000256" key="7">
    <source>
        <dbReference type="ARBA" id="ARBA00054700"/>
    </source>
</evidence>
<dbReference type="InterPro" id="IPR025795">
    <property type="entry name" value="tRNA_(uracil-5-)_MeTrfase"/>
</dbReference>
<evidence type="ECO:0000256" key="10">
    <source>
        <dbReference type="PROSITE-ProRule" id="PRU10015"/>
    </source>
</evidence>
<evidence type="ECO:0000313" key="13">
    <source>
        <dbReference type="EMBL" id="KAK3315368.1"/>
    </source>
</evidence>
<reference evidence="13" key="2">
    <citation type="submission" date="2023-06" db="EMBL/GenBank/DDBJ databases">
        <authorList>
            <consortium name="Lawrence Berkeley National Laboratory"/>
            <person name="Haridas S."/>
            <person name="Hensen N."/>
            <person name="Bonometti L."/>
            <person name="Westerberg I."/>
            <person name="Brannstrom I.O."/>
            <person name="Guillou S."/>
            <person name="Cros-Aarteil S."/>
            <person name="Calhoun S."/>
            <person name="Kuo A."/>
            <person name="Mondo S."/>
            <person name="Pangilinan J."/>
            <person name="Riley R."/>
            <person name="Labutti K."/>
            <person name="Andreopoulos B."/>
            <person name="Lipzen A."/>
            <person name="Chen C."/>
            <person name="Yanf M."/>
            <person name="Daum C."/>
            <person name="Ng V."/>
            <person name="Clum A."/>
            <person name="Steindorff A."/>
            <person name="Ohm R."/>
            <person name="Martin F."/>
            <person name="Silar P."/>
            <person name="Natvig D."/>
            <person name="Lalanne C."/>
            <person name="Gautier V."/>
            <person name="Ament-Velasquez S.L."/>
            <person name="Kruys A."/>
            <person name="Hutchinson M.I."/>
            <person name="Powell A.J."/>
            <person name="Barry K."/>
            <person name="Miller A.N."/>
            <person name="Grigoriev I.V."/>
            <person name="Debuchy R."/>
            <person name="Gladieux P."/>
            <person name="Thoren M.H."/>
            <person name="Johannesson H."/>
        </authorList>
    </citation>
    <scope>NUCLEOTIDE SEQUENCE</scope>
    <source>
        <strain evidence="13">CBS 118394</strain>
    </source>
</reference>
<feature type="binding site" evidence="9">
    <location>
        <position position="467"/>
    </location>
    <ligand>
        <name>S-adenosyl-L-methionine</name>
        <dbReference type="ChEBI" id="CHEBI:59789"/>
    </ligand>
</feature>
<evidence type="ECO:0000256" key="1">
    <source>
        <dbReference type="ARBA" id="ARBA00022603"/>
    </source>
</evidence>
<dbReference type="Pfam" id="PF01938">
    <property type="entry name" value="TRAM"/>
    <property type="match status" value="1"/>
</dbReference>
<dbReference type="PROSITE" id="PS01230">
    <property type="entry name" value="TRMA_1"/>
    <property type="match status" value="1"/>
</dbReference>
<evidence type="ECO:0000313" key="14">
    <source>
        <dbReference type="Proteomes" id="UP001283341"/>
    </source>
</evidence>
<dbReference type="InterPro" id="IPR030391">
    <property type="entry name" value="MeTrfase_TrmA_CS"/>
</dbReference>
<feature type="region of interest" description="Disordered" evidence="11">
    <location>
        <begin position="56"/>
        <end position="106"/>
    </location>
</feature>
<keyword evidence="14" id="KW-1185">Reference proteome</keyword>
<comment type="catalytic activity">
    <reaction evidence="6">
        <text>uridine(54) in tRNA + S-adenosyl-L-methionine = 5-methyluridine(54) in tRNA + S-adenosyl-L-homocysteine + H(+)</text>
        <dbReference type="Rhea" id="RHEA:42712"/>
        <dbReference type="Rhea" id="RHEA-COMP:10167"/>
        <dbReference type="Rhea" id="RHEA-COMP:10193"/>
        <dbReference type="ChEBI" id="CHEBI:15378"/>
        <dbReference type="ChEBI" id="CHEBI:57856"/>
        <dbReference type="ChEBI" id="CHEBI:59789"/>
        <dbReference type="ChEBI" id="CHEBI:65315"/>
        <dbReference type="ChEBI" id="CHEBI:74447"/>
        <dbReference type="EC" id="2.1.1.35"/>
    </reaction>
</comment>
<dbReference type="PROSITE" id="PS51687">
    <property type="entry name" value="SAM_MT_RNA_M5U"/>
    <property type="match status" value="1"/>
</dbReference>
<reference evidence="13" key="1">
    <citation type="journal article" date="2023" name="Mol. Phylogenet. Evol.">
        <title>Genome-scale phylogeny and comparative genomics of the fungal order Sordariales.</title>
        <authorList>
            <person name="Hensen N."/>
            <person name="Bonometti L."/>
            <person name="Westerberg I."/>
            <person name="Brannstrom I.O."/>
            <person name="Guillou S."/>
            <person name="Cros-Aarteil S."/>
            <person name="Calhoun S."/>
            <person name="Haridas S."/>
            <person name="Kuo A."/>
            <person name="Mondo S."/>
            <person name="Pangilinan J."/>
            <person name="Riley R."/>
            <person name="LaButti K."/>
            <person name="Andreopoulos B."/>
            <person name="Lipzen A."/>
            <person name="Chen C."/>
            <person name="Yan M."/>
            <person name="Daum C."/>
            <person name="Ng V."/>
            <person name="Clum A."/>
            <person name="Steindorff A."/>
            <person name="Ohm R.A."/>
            <person name="Martin F."/>
            <person name="Silar P."/>
            <person name="Natvig D.O."/>
            <person name="Lalanne C."/>
            <person name="Gautier V."/>
            <person name="Ament-Velasquez S.L."/>
            <person name="Kruys A."/>
            <person name="Hutchinson M.I."/>
            <person name="Powell A.J."/>
            <person name="Barry K."/>
            <person name="Miller A.N."/>
            <person name="Grigoriev I.V."/>
            <person name="Debuchy R."/>
            <person name="Gladieux P."/>
            <person name="Hiltunen Thoren M."/>
            <person name="Johannesson H."/>
        </authorList>
    </citation>
    <scope>NUCLEOTIDE SEQUENCE</scope>
    <source>
        <strain evidence="13">CBS 118394</strain>
    </source>
</reference>
<dbReference type="Pfam" id="PF05958">
    <property type="entry name" value="tRNA_U5-meth_tr"/>
    <property type="match status" value="1"/>
</dbReference>
<evidence type="ECO:0000256" key="9">
    <source>
        <dbReference type="PROSITE-ProRule" id="PRU01024"/>
    </source>
</evidence>
<evidence type="ECO:0000256" key="8">
    <source>
        <dbReference type="ARBA" id="ARBA00070108"/>
    </source>
</evidence>
<dbReference type="Proteomes" id="UP001283341">
    <property type="component" value="Unassembled WGS sequence"/>
</dbReference>
<gene>
    <name evidence="13" type="ORF">B0H66DRAFT_565216</name>
</gene>
<name>A0AAE0HYN0_9PEZI</name>
<keyword evidence="3 9" id="KW-0949">S-adenosyl-L-methionine</keyword>
<dbReference type="InterPro" id="IPR030390">
    <property type="entry name" value="MeTrfase_TrmA_AS"/>
</dbReference>
<evidence type="ECO:0000256" key="6">
    <source>
        <dbReference type="ARBA" id="ARBA00052788"/>
    </source>
</evidence>
<accession>A0AAE0HYN0</accession>
<sequence>MGPSSIRIFSRPLSASIRSRLQLRVHPTTLRTSTTPLLWAIGRRVFTTMDSVTATTHQGVLNPPTEAPKPKTNEHGKRPFAGRQNNGKHKKMSKKQKKAPVSEGTHEDVLKLDIEALMAGHRISDDDATTALPAQGSEIEVEVVELSSTGDGLAKQKGSDRIYVVPFSVPGDTVKVKVYRHLEKEGYTVADFIAVTKPAPIRDDSRISCQYFATCSGCQFQMLDYAEQLKIKKNVVVKAYRNFSHLAPELVPEVLDTIGSPLQYGYRTKLTPHFDGPPTARKRGNTKALEEMPPVGFTPKTSRKVIDIEECPIGTEAINRGMKQERARMAVEFGKYTKGATILLRESTKRVPKDGSAAAVPSSSSPPNSPGEKATQLPDALAAGILPESEVVVVETKKYTEYKTCITDFKGTSAEYIDDFVFTNPAGFFFQNNNSILPPFTQYIREHILPPAPKPSDKPIRRLIDAYSGSGLFTITQASLFPGGSIGIDIADQSIDFARRNAKLNGLKRQRVKFIAADAPELFKSVKEFDSDETVVVIDPPRKGCDDSFLRQLLEFGPKRVVYVSCNVHTQARDVGVLVRGHVGEAEAADEEDDVMAPVEETTTQKKKGVRYEIESIRGFDFFPQTSHVEGVAVLNRVKV</sequence>
<dbReference type="SUPFAM" id="SSF53335">
    <property type="entry name" value="S-adenosyl-L-methionine-dependent methyltransferases"/>
    <property type="match status" value="1"/>
</dbReference>
<comment type="caution">
    <text evidence="13">The sequence shown here is derived from an EMBL/GenBank/DDBJ whole genome shotgun (WGS) entry which is preliminary data.</text>
</comment>
<dbReference type="InterPro" id="IPR012340">
    <property type="entry name" value="NA-bd_OB-fold"/>
</dbReference>
<keyword evidence="2 9" id="KW-0808">Transferase</keyword>
<dbReference type="InterPro" id="IPR029063">
    <property type="entry name" value="SAM-dependent_MTases_sf"/>
</dbReference>
<comment type="similarity">
    <text evidence="9">Belongs to the class I-like SAM-binding methyltransferase superfamily. RNA M5U methyltransferase family.</text>
</comment>
<keyword evidence="1 9" id="KW-0489">Methyltransferase</keyword>
<feature type="active site" evidence="10">
    <location>
        <position position="566"/>
    </location>
</feature>
<feature type="compositionally biased region" description="Low complexity" evidence="11">
    <location>
        <begin position="356"/>
        <end position="366"/>
    </location>
</feature>
<dbReference type="PROSITE" id="PS51622">
    <property type="entry name" value="SAM_MT_RNA_M5U_2"/>
    <property type="match status" value="1"/>
</dbReference>
<dbReference type="Gene3D" id="2.40.50.140">
    <property type="entry name" value="Nucleic acid-binding proteins"/>
    <property type="match status" value="1"/>
</dbReference>
<evidence type="ECO:0000256" key="11">
    <source>
        <dbReference type="SAM" id="MobiDB-lite"/>
    </source>
</evidence>
<feature type="compositionally biased region" description="Basic and acidic residues" evidence="11">
    <location>
        <begin position="68"/>
        <end position="77"/>
    </location>
</feature>
<dbReference type="EMBL" id="JAUEDM010000006">
    <property type="protein sequence ID" value="KAK3315368.1"/>
    <property type="molecule type" value="Genomic_DNA"/>
</dbReference>
<feature type="active site" description="Nucleophile" evidence="9">
    <location>
        <position position="566"/>
    </location>
</feature>
<dbReference type="InterPro" id="IPR002792">
    <property type="entry name" value="TRAM_dom"/>
</dbReference>
<dbReference type="PANTHER" id="PTHR11061">
    <property type="entry name" value="RNA M5U METHYLTRANSFERASE"/>
    <property type="match status" value="1"/>
</dbReference>
<dbReference type="EC" id="2.1.1.35" evidence="5"/>
<dbReference type="GO" id="GO:0008033">
    <property type="term" value="P:tRNA processing"/>
    <property type="evidence" value="ECO:0007669"/>
    <property type="project" value="UniProtKB-KW"/>
</dbReference>
<keyword evidence="4" id="KW-0819">tRNA processing</keyword>
<feature type="compositionally biased region" description="Basic residues" evidence="11">
    <location>
        <begin position="86"/>
        <end position="98"/>
    </location>
</feature>
<dbReference type="AlphaFoldDB" id="A0AAE0HYN0"/>
<dbReference type="SUPFAM" id="SSF50249">
    <property type="entry name" value="Nucleic acid-binding proteins"/>
    <property type="match status" value="1"/>
</dbReference>
<proteinExistence type="inferred from homology"/>
<evidence type="ECO:0000256" key="4">
    <source>
        <dbReference type="ARBA" id="ARBA00022694"/>
    </source>
</evidence>
<feature type="binding site" evidence="9">
    <location>
        <position position="431"/>
    </location>
    <ligand>
        <name>S-adenosyl-L-methionine</name>
        <dbReference type="ChEBI" id="CHEBI:59789"/>
    </ligand>
</feature>
<dbReference type="CDD" id="cd02440">
    <property type="entry name" value="AdoMet_MTases"/>
    <property type="match status" value="1"/>
</dbReference>
<evidence type="ECO:0000259" key="12">
    <source>
        <dbReference type="PROSITE" id="PS50926"/>
    </source>
</evidence>
<organism evidence="13 14">
    <name type="scientific">Apodospora peruviana</name>
    <dbReference type="NCBI Taxonomy" id="516989"/>
    <lineage>
        <taxon>Eukaryota</taxon>
        <taxon>Fungi</taxon>
        <taxon>Dikarya</taxon>
        <taxon>Ascomycota</taxon>
        <taxon>Pezizomycotina</taxon>
        <taxon>Sordariomycetes</taxon>
        <taxon>Sordariomycetidae</taxon>
        <taxon>Sordariales</taxon>
        <taxon>Lasiosphaeriaceae</taxon>
        <taxon>Apodospora</taxon>
    </lineage>
</organism>
<evidence type="ECO:0000256" key="5">
    <source>
        <dbReference type="ARBA" id="ARBA00033763"/>
    </source>
</evidence>
<dbReference type="GO" id="GO:0009451">
    <property type="term" value="P:RNA modification"/>
    <property type="evidence" value="ECO:0007669"/>
    <property type="project" value="UniProtKB-ARBA"/>
</dbReference>
<feature type="domain" description="TRAM" evidence="12">
    <location>
        <begin position="132"/>
        <end position="194"/>
    </location>
</feature>
<dbReference type="PROSITE" id="PS50926">
    <property type="entry name" value="TRAM"/>
    <property type="match status" value="1"/>
</dbReference>
<feature type="binding site" evidence="9">
    <location>
        <position position="489"/>
    </location>
    <ligand>
        <name>S-adenosyl-L-methionine</name>
        <dbReference type="ChEBI" id="CHEBI:59789"/>
    </ligand>
</feature>
<feature type="region of interest" description="Disordered" evidence="11">
    <location>
        <begin position="347"/>
        <end position="375"/>
    </location>
</feature>
<evidence type="ECO:0000256" key="3">
    <source>
        <dbReference type="ARBA" id="ARBA00022691"/>
    </source>
</evidence>
<dbReference type="FunFam" id="3.40.50.150:FF:000174">
    <property type="entry name" value="TRM2p tRNA methyltransferase"/>
    <property type="match status" value="1"/>
</dbReference>
<dbReference type="PROSITE" id="PS01231">
    <property type="entry name" value="TRMA_2"/>
    <property type="match status" value="1"/>
</dbReference>